<proteinExistence type="predicted"/>
<organism evidence="1 2">
    <name type="scientific">Symbiodinium microadriaticum</name>
    <name type="common">Dinoflagellate</name>
    <name type="synonym">Zooxanthella microadriatica</name>
    <dbReference type="NCBI Taxonomy" id="2951"/>
    <lineage>
        <taxon>Eukaryota</taxon>
        <taxon>Sar</taxon>
        <taxon>Alveolata</taxon>
        <taxon>Dinophyceae</taxon>
        <taxon>Suessiales</taxon>
        <taxon>Symbiodiniaceae</taxon>
        <taxon>Symbiodinium</taxon>
    </lineage>
</organism>
<dbReference type="EMBL" id="LSRX01000581">
    <property type="protein sequence ID" value="OLP93430.1"/>
    <property type="molecule type" value="Genomic_DNA"/>
</dbReference>
<dbReference type="AlphaFoldDB" id="A0A1Q9DED9"/>
<reference evidence="1 2" key="1">
    <citation type="submission" date="2016-02" db="EMBL/GenBank/DDBJ databases">
        <title>Genome analysis of coral dinoflagellate symbionts highlights evolutionary adaptations to a symbiotic lifestyle.</title>
        <authorList>
            <person name="Aranda M."/>
            <person name="Li Y."/>
            <person name="Liew Y.J."/>
            <person name="Baumgarten S."/>
            <person name="Simakov O."/>
            <person name="Wilson M."/>
            <person name="Piel J."/>
            <person name="Ashoor H."/>
            <person name="Bougouffa S."/>
            <person name="Bajic V.B."/>
            <person name="Ryu T."/>
            <person name="Ravasi T."/>
            <person name="Bayer T."/>
            <person name="Micklem G."/>
            <person name="Kim H."/>
            <person name="Bhak J."/>
            <person name="Lajeunesse T.C."/>
            <person name="Voolstra C.R."/>
        </authorList>
    </citation>
    <scope>NUCLEOTIDE SEQUENCE [LARGE SCALE GENOMIC DNA]</scope>
    <source>
        <strain evidence="1 2">CCMP2467</strain>
    </source>
</reference>
<comment type="caution">
    <text evidence="1">The sequence shown here is derived from an EMBL/GenBank/DDBJ whole genome shotgun (WGS) entry which is preliminary data.</text>
</comment>
<name>A0A1Q9DED9_SYMMI</name>
<protein>
    <submittedName>
        <fullName evidence="1">Uncharacterized protein</fullName>
    </submittedName>
</protein>
<evidence type="ECO:0000313" key="1">
    <source>
        <dbReference type="EMBL" id="OLP93430.1"/>
    </source>
</evidence>
<evidence type="ECO:0000313" key="2">
    <source>
        <dbReference type="Proteomes" id="UP000186817"/>
    </source>
</evidence>
<gene>
    <name evidence="1" type="ORF">AK812_SmicGene24667</name>
</gene>
<keyword evidence="2" id="KW-1185">Reference proteome</keyword>
<sequence>MKVAIENGDKVAKVKPKAVANEVYPVAINDASRGRSRGVGKGIVFDDVGIVVAVAGDCQVADAVIKEAVTSYLLICAFAVADALF</sequence>
<accession>A0A1Q9DED9</accession>
<dbReference type="Proteomes" id="UP000186817">
    <property type="component" value="Unassembled WGS sequence"/>
</dbReference>